<feature type="binding site" evidence="8">
    <location>
        <position position="199"/>
    </location>
    <ligand>
        <name>ATP</name>
        <dbReference type="ChEBI" id="CHEBI:30616"/>
    </ligand>
</feature>
<feature type="binding site" evidence="8">
    <location>
        <position position="31"/>
    </location>
    <ligand>
        <name>AMP</name>
        <dbReference type="ChEBI" id="CHEBI:456215"/>
    </ligand>
</feature>
<feature type="binding site" evidence="8">
    <location>
        <position position="171"/>
    </location>
    <ligand>
        <name>AMP</name>
        <dbReference type="ChEBI" id="CHEBI:456215"/>
    </ligand>
</feature>
<dbReference type="GO" id="GO:0005524">
    <property type="term" value="F:ATP binding"/>
    <property type="evidence" value="ECO:0007669"/>
    <property type="project" value="UniProtKB-UniRule"/>
</dbReference>
<dbReference type="NCBIfam" id="NF001379">
    <property type="entry name" value="PRK00279.1-1"/>
    <property type="match status" value="1"/>
</dbReference>
<keyword evidence="2 8" id="KW-0479">Metal-binding</keyword>
<gene>
    <name evidence="8" type="primary">adk</name>
    <name evidence="12" type="ORF">NSA47_06530</name>
</gene>
<comment type="catalytic activity">
    <reaction evidence="8 10">
        <text>AMP + ATP = 2 ADP</text>
        <dbReference type="Rhea" id="RHEA:12973"/>
        <dbReference type="ChEBI" id="CHEBI:30616"/>
        <dbReference type="ChEBI" id="CHEBI:456215"/>
        <dbReference type="ChEBI" id="CHEBI:456216"/>
        <dbReference type="EC" id="2.7.4.3"/>
    </reaction>
</comment>
<dbReference type="Gene3D" id="3.40.50.300">
    <property type="entry name" value="P-loop containing nucleotide triphosphate hydrolases"/>
    <property type="match status" value="1"/>
</dbReference>
<feature type="binding site" evidence="8">
    <location>
        <position position="150"/>
    </location>
    <ligand>
        <name>Zn(2+)</name>
        <dbReference type="ChEBI" id="CHEBI:29105"/>
        <note>structural</note>
    </ligand>
</feature>
<comment type="function">
    <text evidence="8">Catalyzes the reversible transfer of the terminal phosphate group between ATP and AMP. Plays an important role in cellular energy homeostasis and in adenine nucleotide metabolism.</text>
</comment>
<evidence type="ECO:0000256" key="4">
    <source>
        <dbReference type="ARBA" id="ARBA00022741"/>
    </source>
</evidence>
<evidence type="ECO:0000256" key="1">
    <source>
        <dbReference type="ARBA" id="ARBA00022679"/>
    </source>
</evidence>
<feature type="binding site" evidence="8">
    <location>
        <position position="92"/>
    </location>
    <ligand>
        <name>AMP</name>
        <dbReference type="ChEBI" id="CHEBI:456215"/>
    </ligand>
</feature>
<dbReference type="InterPro" id="IPR027417">
    <property type="entry name" value="P-loop_NTPase"/>
</dbReference>
<dbReference type="PROSITE" id="PS00113">
    <property type="entry name" value="ADENYLATE_KINASE"/>
    <property type="match status" value="1"/>
</dbReference>
<keyword evidence="7 8" id="KW-0067">ATP-binding</keyword>
<dbReference type="GO" id="GO:0044209">
    <property type="term" value="P:AMP salvage"/>
    <property type="evidence" value="ECO:0007669"/>
    <property type="project" value="UniProtKB-UniRule"/>
</dbReference>
<dbReference type="GO" id="GO:0004017">
    <property type="term" value="F:AMP kinase activity"/>
    <property type="evidence" value="ECO:0007669"/>
    <property type="project" value="UniProtKB-UniRule"/>
</dbReference>
<comment type="similarity">
    <text evidence="8 9">Belongs to the adenylate kinase family.</text>
</comment>
<feature type="domain" description="Adenylate kinase active site lid" evidence="11">
    <location>
        <begin position="127"/>
        <end position="162"/>
    </location>
</feature>
<dbReference type="Proteomes" id="UP001205748">
    <property type="component" value="Unassembled WGS sequence"/>
</dbReference>
<keyword evidence="5 8" id="KW-0418">Kinase</keyword>
<dbReference type="NCBIfam" id="NF001380">
    <property type="entry name" value="PRK00279.1-2"/>
    <property type="match status" value="1"/>
</dbReference>
<dbReference type="Pfam" id="PF05191">
    <property type="entry name" value="ADK_lid"/>
    <property type="match status" value="1"/>
</dbReference>
<dbReference type="CDD" id="cd01428">
    <property type="entry name" value="ADK"/>
    <property type="match status" value="1"/>
</dbReference>
<evidence type="ECO:0000256" key="3">
    <source>
        <dbReference type="ARBA" id="ARBA00022727"/>
    </source>
</evidence>
<keyword evidence="6 8" id="KW-0862">Zinc</keyword>
<keyword evidence="13" id="KW-1185">Reference proteome</keyword>
<dbReference type="InterPro" id="IPR033690">
    <property type="entry name" value="Adenylat_kinase_CS"/>
</dbReference>
<accession>A0AAE3HDV7</accession>
<name>A0AAE3HDV7_9FIRM</name>
<evidence type="ECO:0000256" key="5">
    <source>
        <dbReference type="ARBA" id="ARBA00022777"/>
    </source>
</evidence>
<feature type="region of interest" description="LID" evidence="8">
    <location>
        <begin position="126"/>
        <end position="163"/>
    </location>
</feature>
<feature type="binding site" evidence="8">
    <location>
        <begin position="57"/>
        <end position="59"/>
    </location>
    <ligand>
        <name>AMP</name>
        <dbReference type="ChEBI" id="CHEBI:456215"/>
    </ligand>
</feature>
<dbReference type="HAMAP" id="MF_00235">
    <property type="entry name" value="Adenylate_kinase_Adk"/>
    <property type="match status" value="1"/>
</dbReference>
<evidence type="ECO:0000256" key="7">
    <source>
        <dbReference type="ARBA" id="ARBA00022840"/>
    </source>
</evidence>
<evidence type="ECO:0000256" key="2">
    <source>
        <dbReference type="ARBA" id="ARBA00022723"/>
    </source>
</evidence>
<keyword evidence="1 8" id="KW-0808">Transferase</keyword>
<dbReference type="GO" id="GO:0008270">
    <property type="term" value="F:zinc ion binding"/>
    <property type="evidence" value="ECO:0007669"/>
    <property type="project" value="UniProtKB-UniRule"/>
</dbReference>
<feature type="binding site" evidence="8">
    <location>
        <position position="130"/>
    </location>
    <ligand>
        <name>Zn(2+)</name>
        <dbReference type="ChEBI" id="CHEBI:29105"/>
        <note>structural</note>
    </ligand>
</feature>
<feature type="region of interest" description="NMP" evidence="8">
    <location>
        <begin position="30"/>
        <end position="59"/>
    </location>
</feature>
<dbReference type="EMBL" id="JANKAS010000004">
    <property type="protein sequence ID" value="MCR1898647.1"/>
    <property type="molecule type" value="Genomic_DNA"/>
</dbReference>
<feature type="binding site" evidence="8">
    <location>
        <position position="153"/>
    </location>
    <ligand>
        <name>Zn(2+)</name>
        <dbReference type="ChEBI" id="CHEBI:29105"/>
        <note>structural</note>
    </ligand>
</feature>
<feature type="binding site" evidence="8">
    <location>
        <position position="160"/>
    </location>
    <ligand>
        <name>AMP</name>
        <dbReference type="ChEBI" id="CHEBI:456215"/>
    </ligand>
</feature>
<dbReference type="GO" id="GO:0005737">
    <property type="term" value="C:cytoplasm"/>
    <property type="evidence" value="ECO:0007669"/>
    <property type="project" value="UniProtKB-SubCell"/>
</dbReference>
<evidence type="ECO:0000256" key="6">
    <source>
        <dbReference type="ARBA" id="ARBA00022833"/>
    </source>
</evidence>
<dbReference type="NCBIfam" id="NF011100">
    <property type="entry name" value="PRK14527.1"/>
    <property type="match status" value="1"/>
</dbReference>
<feature type="binding site" evidence="8">
    <location>
        <begin position="85"/>
        <end position="88"/>
    </location>
    <ligand>
        <name>AMP</name>
        <dbReference type="ChEBI" id="CHEBI:456215"/>
    </ligand>
</feature>
<dbReference type="NCBIfam" id="NF001381">
    <property type="entry name" value="PRK00279.1-3"/>
    <property type="match status" value="1"/>
</dbReference>
<evidence type="ECO:0000256" key="9">
    <source>
        <dbReference type="RuleBase" id="RU003330"/>
    </source>
</evidence>
<evidence type="ECO:0000256" key="8">
    <source>
        <dbReference type="HAMAP-Rule" id="MF_00235"/>
    </source>
</evidence>
<comment type="subcellular location">
    <subcellularLocation>
        <location evidence="8 10">Cytoplasm</location>
    </subcellularLocation>
</comment>
<dbReference type="AlphaFoldDB" id="A0AAE3HDV7"/>
<organism evidence="12 13">
    <name type="scientific">Irregularibacter muris</name>
    <dbReference type="NCBI Taxonomy" id="1796619"/>
    <lineage>
        <taxon>Bacteria</taxon>
        <taxon>Bacillati</taxon>
        <taxon>Bacillota</taxon>
        <taxon>Clostridia</taxon>
        <taxon>Eubacteriales</taxon>
        <taxon>Eubacteriaceae</taxon>
        <taxon>Irregularibacter</taxon>
    </lineage>
</organism>
<protein>
    <recommendedName>
        <fullName evidence="8 10">Adenylate kinase</fullName>
        <shortName evidence="8">AK</shortName>
        <ecNumber evidence="8 10">2.7.4.3</ecNumber>
    </recommendedName>
    <alternativeName>
        <fullName evidence="8">ATP-AMP transphosphorylase</fullName>
    </alternativeName>
    <alternativeName>
        <fullName evidence="8">ATP:AMP phosphotransferase</fullName>
    </alternativeName>
    <alternativeName>
        <fullName evidence="8">Adenylate monophosphate kinase</fullName>
    </alternativeName>
</protein>
<comment type="domain">
    <text evidence="8">Consists of three domains, a large central CORE domain and two small peripheral domains, NMPbind and LID, which undergo movements during catalysis. The LID domain closes over the site of phosphoryl transfer upon ATP binding. Assembling and dissambling the active center during each catalytic cycle provides an effective means to prevent ATP hydrolysis. Some bacteria have evolved a zinc-coordinating structure that stabilizes the LID domain.</text>
</comment>
<feature type="binding site" evidence="8">
    <location>
        <begin position="136"/>
        <end position="137"/>
    </location>
    <ligand>
        <name>ATP</name>
        <dbReference type="ChEBI" id="CHEBI:30616"/>
    </ligand>
</feature>
<comment type="caution">
    <text evidence="12">The sequence shown here is derived from an EMBL/GenBank/DDBJ whole genome shotgun (WGS) entry which is preliminary data.</text>
</comment>
<keyword evidence="4 8" id="KW-0547">Nucleotide-binding</keyword>
<feature type="binding site" evidence="8">
    <location>
        <position position="133"/>
    </location>
    <ligand>
        <name>Zn(2+)</name>
        <dbReference type="ChEBI" id="CHEBI:29105"/>
        <note>structural</note>
    </ligand>
</feature>
<feature type="binding site" evidence="8">
    <location>
        <position position="127"/>
    </location>
    <ligand>
        <name>ATP</name>
        <dbReference type="ChEBI" id="CHEBI:30616"/>
    </ligand>
</feature>
<dbReference type="FunFam" id="3.40.50.300:FF:000106">
    <property type="entry name" value="Adenylate kinase mitochondrial"/>
    <property type="match status" value="1"/>
</dbReference>
<comment type="subunit">
    <text evidence="8 10">Monomer.</text>
</comment>
<dbReference type="PANTHER" id="PTHR23359">
    <property type="entry name" value="NUCLEOTIDE KINASE"/>
    <property type="match status" value="1"/>
</dbReference>
<dbReference type="RefSeq" id="WP_257530193.1">
    <property type="nucleotide sequence ID" value="NZ_JANKAS010000004.1"/>
</dbReference>
<evidence type="ECO:0000256" key="10">
    <source>
        <dbReference type="RuleBase" id="RU003331"/>
    </source>
</evidence>
<feature type="binding site" evidence="8">
    <location>
        <position position="36"/>
    </location>
    <ligand>
        <name>AMP</name>
        <dbReference type="ChEBI" id="CHEBI:456215"/>
    </ligand>
</feature>
<keyword evidence="8" id="KW-0963">Cytoplasm</keyword>
<feature type="binding site" evidence="8">
    <location>
        <begin position="10"/>
        <end position="15"/>
    </location>
    <ligand>
        <name>ATP</name>
        <dbReference type="ChEBI" id="CHEBI:30616"/>
    </ligand>
</feature>
<dbReference type="Pfam" id="PF00406">
    <property type="entry name" value="ADK"/>
    <property type="match status" value="1"/>
</dbReference>
<dbReference type="PRINTS" id="PR00094">
    <property type="entry name" value="ADENYLTKNASE"/>
</dbReference>
<keyword evidence="3 8" id="KW-0545">Nucleotide biosynthesis</keyword>
<dbReference type="EC" id="2.7.4.3" evidence="8 10"/>
<comment type="pathway">
    <text evidence="8">Purine metabolism; AMP biosynthesis via salvage pathway; AMP from ADP: step 1/1.</text>
</comment>
<evidence type="ECO:0000313" key="12">
    <source>
        <dbReference type="EMBL" id="MCR1898647.1"/>
    </source>
</evidence>
<dbReference type="NCBIfam" id="TIGR01351">
    <property type="entry name" value="adk"/>
    <property type="match status" value="1"/>
</dbReference>
<dbReference type="InterPro" id="IPR007862">
    <property type="entry name" value="Adenylate_kinase_lid-dom"/>
</dbReference>
<sequence length="216" mass="24236">MRIILLGPPGAGKGTQAANIVSAFHIPHISTGDIFRKNLKEGTPLGLKAKEYMDQGLLVPDDLVLEIVKDRLSEDDCKQGFMLDGFPRTEAQAEALDENLKTMGASLDTVLNIEVDHELLIERITGRRICKKCGATYHVKFNSPKEEGKCDLCGGELYQRADDQEETVKKRLDVYTQQTQPLIKYYEEKGILKTINGQQDIDKVFEDIKVVLQGER</sequence>
<dbReference type="SUPFAM" id="SSF52540">
    <property type="entry name" value="P-loop containing nucleoside triphosphate hydrolases"/>
    <property type="match status" value="1"/>
</dbReference>
<dbReference type="InterPro" id="IPR000850">
    <property type="entry name" value="Adenylat/UMP-CMP_kin"/>
</dbReference>
<proteinExistence type="inferred from homology"/>
<evidence type="ECO:0000313" key="13">
    <source>
        <dbReference type="Proteomes" id="UP001205748"/>
    </source>
</evidence>
<evidence type="ECO:0000259" key="11">
    <source>
        <dbReference type="Pfam" id="PF05191"/>
    </source>
</evidence>
<dbReference type="InterPro" id="IPR006259">
    <property type="entry name" value="Adenyl_kin_sub"/>
</dbReference>
<reference evidence="12" key="1">
    <citation type="submission" date="2022-07" db="EMBL/GenBank/DDBJ databases">
        <title>Enhanced cultured diversity of the mouse gut microbiota enables custom-made synthetic communities.</title>
        <authorList>
            <person name="Afrizal A."/>
        </authorList>
    </citation>
    <scope>NUCLEOTIDE SEQUENCE</scope>
    <source>
        <strain evidence="12">DSM 28593</strain>
    </source>
</reference>